<dbReference type="PROSITE" id="PS51404">
    <property type="entry name" value="DYP_PEROXIDASE"/>
    <property type="match status" value="1"/>
</dbReference>
<comment type="caution">
    <text evidence="8">The sequence shown here is derived from an EMBL/GenBank/DDBJ whole genome shotgun (WGS) entry which is preliminary data.</text>
</comment>
<dbReference type="InterPro" id="IPR049509">
    <property type="entry name" value="DyP_N"/>
</dbReference>
<evidence type="ECO:0000259" key="7">
    <source>
        <dbReference type="Pfam" id="PF21105"/>
    </source>
</evidence>
<dbReference type="InterPro" id="IPR011008">
    <property type="entry name" value="Dimeric_a/b-barrel"/>
</dbReference>
<dbReference type="SUPFAM" id="SSF54909">
    <property type="entry name" value="Dimeric alpha+beta barrel"/>
    <property type="match status" value="1"/>
</dbReference>
<name>A0A5M3W1B7_9ACTN</name>
<protein>
    <submittedName>
        <fullName evidence="8">Peroxidase</fullName>
    </submittedName>
</protein>
<dbReference type="EMBL" id="BLAD01000048">
    <property type="protein sequence ID" value="GES01113.1"/>
    <property type="molecule type" value="Genomic_DNA"/>
</dbReference>
<evidence type="ECO:0000256" key="2">
    <source>
        <dbReference type="ARBA" id="ARBA00022559"/>
    </source>
</evidence>
<dbReference type="Proteomes" id="UP000334990">
    <property type="component" value="Unassembled WGS sequence"/>
</dbReference>
<comment type="similarity">
    <text evidence="6">Belongs to the DyP-type peroxidase family.</text>
</comment>
<dbReference type="RefSeq" id="WP_155337411.1">
    <property type="nucleotide sequence ID" value="NZ_BAAABN010000002.1"/>
</dbReference>
<evidence type="ECO:0000256" key="1">
    <source>
        <dbReference type="ARBA" id="ARBA00001970"/>
    </source>
</evidence>
<feature type="domain" description="DyP dimeric alpha+beta barrel" evidence="7">
    <location>
        <begin position="62"/>
        <end position="169"/>
    </location>
</feature>
<accession>A0A5M3W1B7</accession>
<keyword evidence="9" id="KW-1185">Reference proteome</keyword>
<dbReference type="PANTHER" id="PTHR30521">
    <property type="entry name" value="DEFERROCHELATASE/PEROXIDASE"/>
    <property type="match status" value="1"/>
</dbReference>
<keyword evidence="3" id="KW-0479">Metal-binding</keyword>
<dbReference type="GO" id="GO:0046872">
    <property type="term" value="F:metal ion binding"/>
    <property type="evidence" value="ECO:0007669"/>
    <property type="project" value="UniProtKB-KW"/>
</dbReference>
<organism evidence="8 9">
    <name type="scientific">Acrocarpospora corrugata</name>
    <dbReference type="NCBI Taxonomy" id="35763"/>
    <lineage>
        <taxon>Bacteria</taxon>
        <taxon>Bacillati</taxon>
        <taxon>Actinomycetota</taxon>
        <taxon>Actinomycetes</taxon>
        <taxon>Streptosporangiales</taxon>
        <taxon>Streptosporangiaceae</taxon>
        <taxon>Acrocarpospora</taxon>
    </lineage>
</organism>
<reference evidence="8 9" key="1">
    <citation type="submission" date="2019-10" db="EMBL/GenBank/DDBJ databases">
        <title>Whole genome shotgun sequence of Acrocarpospora corrugata NBRC 13972.</title>
        <authorList>
            <person name="Ichikawa N."/>
            <person name="Kimura A."/>
            <person name="Kitahashi Y."/>
            <person name="Komaki H."/>
            <person name="Oguchi A."/>
        </authorList>
    </citation>
    <scope>NUCLEOTIDE SEQUENCE [LARGE SCALE GENOMIC DNA]</scope>
    <source>
        <strain evidence="8 9">NBRC 13972</strain>
    </source>
</reference>
<dbReference type="Pfam" id="PF21105">
    <property type="entry name" value="DyP_N"/>
    <property type="match status" value="1"/>
</dbReference>
<keyword evidence="4" id="KW-0560">Oxidoreductase</keyword>
<dbReference type="PANTHER" id="PTHR30521:SF0">
    <property type="entry name" value="DYP-TYPE PEROXIDASE FAMILY PROTEIN"/>
    <property type="match status" value="1"/>
</dbReference>
<dbReference type="OrthoDB" id="236246at2"/>
<evidence type="ECO:0000256" key="3">
    <source>
        <dbReference type="ARBA" id="ARBA00022723"/>
    </source>
</evidence>
<keyword evidence="5" id="KW-0408">Iron</keyword>
<dbReference type="GO" id="GO:0004601">
    <property type="term" value="F:peroxidase activity"/>
    <property type="evidence" value="ECO:0007669"/>
    <property type="project" value="UniProtKB-KW"/>
</dbReference>
<evidence type="ECO:0000256" key="6">
    <source>
        <dbReference type="ARBA" id="ARBA00025737"/>
    </source>
</evidence>
<dbReference type="GO" id="GO:0020037">
    <property type="term" value="F:heme binding"/>
    <property type="evidence" value="ECO:0007669"/>
    <property type="project" value="InterPro"/>
</dbReference>
<keyword evidence="2 8" id="KW-0575">Peroxidase</keyword>
<evidence type="ECO:0000256" key="5">
    <source>
        <dbReference type="ARBA" id="ARBA00023004"/>
    </source>
</evidence>
<comment type="cofactor">
    <cofactor evidence="1">
        <name>heme b</name>
        <dbReference type="ChEBI" id="CHEBI:60344"/>
    </cofactor>
</comment>
<dbReference type="GO" id="GO:0005829">
    <property type="term" value="C:cytosol"/>
    <property type="evidence" value="ECO:0007669"/>
    <property type="project" value="TreeGrafter"/>
</dbReference>
<sequence length="458" mass="51167">MAVELFNPKPLAWDSADLDADTREMLATLQPNILRAHVREHLSVLFVRFAVPDDGRRFVRGLVPLMKSARRHLEEVRRFDQSRTQGSPYVGLGLSRSGYRHLGHDISDLRKFGDLAFREGMKKRAVVLDDPPSHEWDAAYQRDIHAVVLVGDSDPEAYRATLARVRALIPPDARILGEETGVAQRNKAGEGIEHFGYVDGRSQPLFLADQVSKEPGRNWDPFFPLSQILVPDPLAPDPDRHFGSYFVFRKLEQNVRAFQRAEQDLADALGLSGPARARAGALLVGRFRNGTPLLLHPDPSSDGWAVQNNFNYTRDPGGKCPMAAHIRKTNPRDGLERGVMMARRGQTYGVRTDQPWDDASPETRPTGGVGLLFMAFNSSLEAQFEFTQQSWANNPDFPDGSVGHDPVIGQGPRDIQVTHPDSWGSDTLTPEVRQIPQTVTMRGGEYFFMPSLAYLKKV</sequence>
<gene>
    <name evidence="8" type="ORF">Acor_31770</name>
</gene>
<evidence type="ECO:0000256" key="4">
    <source>
        <dbReference type="ARBA" id="ARBA00023002"/>
    </source>
</evidence>
<dbReference type="AlphaFoldDB" id="A0A5M3W1B7"/>
<proteinExistence type="inferred from homology"/>
<evidence type="ECO:0000313" key="8">
    <source>
        <dbReference type="EMBL" id="GES01113.1"/>
    </source>
</evidence>
<evidence type="ECO:0000313" key="9">
    <source>
        <dbReference type="Proteomes" id="UP000334990"/>
    </source>
</evidence>
<dbReference type="InterPro" id="IPR006314">
    <property type="entry name" value="Dyp_peroxidase"/>
</dbReference>